<evidence type="ECO:0000313" key="2">
    <source>
        <dbReference type="Proteomes" id="UP000194873"/>
    </source>
</evidence>
<dbReference type="Proteomes" id="UP000194873">
    <property type="component" value="Unassembled WGS sequence"/>
</dbReference>
<comment type="caution">
    <text evidence="1">The sequence shown here is derived from an EMBL/GenBank/DDBJ whole genome shotgun (WGS) entry which is preliminary data.</text>
</comment>
<keyword evidence="2" id="KW-1185">Reference proteome</keyword>
<dbReference type="EMBL" id="MTSE01000001">
    <property type="protein sequence ID" value="OUJ75810.1"/>
    <property type="molecule type" value="Genomic_DNA"/>
</dbReference>
<reference evidence="1 2" key="1">
    <citation type="submission" date="2017-01" db="EMBL/GenBank/DDBJ databases">
        <title>A new Hymenobacter.</title>
        <authorList>
            <person name="Liang Y."/>
            <person name="Feng F."/>
        </authorList>
    </citation>
    <scope>NUCLEOTIDE SEQUENCE [LARGE SCALE GENOMIC DNA]</scope>
    <source>
        <strain evidence="1">MIMBbqt21</strain>
    </source>
</reference>
<evidence type="ECO:0000313" key="1">
    <source>
        <dbReference type="EMBL" id="OUJ75810.1"/>
    </source>
</evidence>
<name>A0A243WJK9_9BACT</name>
<sequence length="62" mass="7217">MLSNVRRQPKCSVWQLAFFRGEVTAIAFADEHFVVKAAPRQAWELVWAVSWRRAFKGFSYLG</sequence>
<dbReference type="AlphaFoldDB" id="A0A243WJK9"/>
<accession>A0A243WJK9</accession>
<gene>
    <name evidence="1" type="ORF">BXP70_00460</name>
</gene>
<proteinExistence type="predicted"/>
<organism evidence="1 2">
    <name type="scientific">Hymenobacter crusticola</name>
    <dbReference type="NCBI Taxonomy" id="1770526"/>
    <lineage>
        <taxon>Bacteria</taxon>
        <taxon>Pseudomonadati</taxon>
        <taxon>Bacteroidota</taxon>
        <taxon>Cytophagia</taxon>
        <taxon>Cytophagales</taxon>
        <taxon>Hymenobacteraceae</taxon>
        <taxon>Hymenobacter</taxon>
    </lineage>
</organism>
<protein>
    <submittedName>
        <fullName evidence="1">Uncharacterized protein</fullName>
    </submittedName>
</protein>